<comment type="caution">
    <text evidence="3">The sequence shown here is derived from an EMBL/GenBank/DDBJ whole genome shotgun (WGS) entry which is preliminary data.</text>
</comment>
<protein>
    <recommendedName>
        <fullName evidence="2">Periphilin-1 C-terminal domain-containing protein</fullName>
    </recommendedName>
</protein>
<feature type="region of interest" description="Disordered" evidence="1">
    <location>
        <begin position="72"/>
        <end position="135"/>
    </location>
</feature>
<feature type="domain" description="Periphilin-1 C-terminal" evidence="2">
    <location>
        <begin position="145"/>
        <end position="214"/>
    </location>
</feature>
<dbReference type="GO" id="GO:0045892">
    <property type="term" value="P:negative regulation of DNA-templated transcription"/>
    <property type="evidence" value="ECO:0007669"/>
    <property type="project" value="InterPro"/>
</dbReference>
<sequence length="223" mass="26133">MDTRTEDSVHCSKTNKKRYIRRIRSPLRYTRPYRPRFDGKNLRSRFRFFRTMDERLRRPNFALRYQRHHTGHWSSLQLSRKPRASPPFNQQFNKGLKKKSSTAHTKPSSTDIPWSSSGDRSSLSFTVAQKPGNRDALSPVTCAVARNKAIQKKQEQIEEVYRQDCDTFGMVVKMLVAKDPSLEKPIQLSLRENLRDIGMRCIKAMEHFIHEYDSQELDTPTTS</sequence>
<dbReference type="PANTHER" id="PTHR15836:SF4">
    <property type="entry name" value="PERIPHILIN-1"/>
    <property type="match status" value="1"/>
</dbReference>
<dbReference type="GO" id="GO:0045814">
    <property type="term" value="P:negative regulation of gene expression, epigenetic"/>
    <property type="evidence" value="ECO:0007669"/>
    <property type="project" value="TreeGrafter"/>
</dbReference>
<evidence type="ECO:0000256" key="1">
    <source>
        <dbReference type="SAM" id="MobiDB-lite"/>
    </source>
</evidence>
<dbReference type="PANTHER" id="PTHR15836">
    <property type="entry name" value="PERIPHILIN 1"/>
    <property type="match status" value="1"/>
</dbReference>
<reference evidence="3" key="1">
    <citation type="submission" date="2023-08" db="EMBL/GenBank/DDBJ databases">
        <title>Chromosome-level Genome Assembly of mud carp (Cirrhinus molitorella).</title>
        <authorList>
            <person name="Liu H."/>
        </authorList>
    </citation>
    <scope>NUCLEOTIDE SEQUENCE</scope>
    <source>
        <strain evidence="3">Prfri</strain>
        <tissue evidence="3">Muscle</tissue>
    </source>
</reference>
<organism evidence="3 4">
    <name type="scientific">Cirrhinus molitorella</name>
    <name type="common">mud carp</name>
    <dbReference type="NCBI Taxonomy" id="172907"/>
    <lineage>
        <taxon>Eukaryota</taxon>
        <taxon>Metazoa</taxon>
        <taxon>Chordata</taxon>
        <taxon>Craniata</taxon>
        <taxon>Vertebrata</taxon>
        <taxon>Euteleostomi</taxon>
        <taxon>Actinopterygii</taxon>
        <taxon>Neopterygii</taxon>
        <taxon>Teleostei</taxon>
        <taxon>Ostariophysi</taxon>
        <taxon>Cypriniformes</taxon>
        <taxon>Cyprinidae</taxon>
        <taxon>Labeoninae</taxon>
        <taxon>Labeonini</taxon>
        <taxon>Cirrhinus</taxon>
    </lineage>
</organism>
<feature type="compositionally biased region" description="Polar residues" evidence="1">
    <location>
        <begin position="102"/>
        <end position="127"/>
    </location>
</feature>
<evidence type="ECO:0000313" key="3">
    <source>
        <dbReference type="EMBL" id="KAK2899124.1"/>
    </source>
</evidence>
<dbReference type="InterPro" id="IPR028851">
    <property type="entry name" value="Pphln1"/>
</dbReference>
<dbReference type="EMBL" id="JAUYZG010000009">
    <property type="protein sequence ID" value="KAK2899124.1"/>
    <property type="molecule type" value="Genomic_DNA"/>
</dbReference>
<gene>
    <name evidence="3" type="ORF">Q8A67_010542</name>
</gene>
<keyword evidence="4" id="KW-1185">Reference proteome</keyword>
<dbReference type="GO" id="GO:0005654">
    <property type="term" value="C:nucleoplasm"/>
    <property type="evidence" value="ECO:0007669"/>
    <property type="project" value="TreeGrafter"/>
</dbReference>
<accession>A0AA88PX50</accession>
<dbReference type="Pfam" id="PF25234">
    <property type="entry name" value="Periphilin_C"/>
    <property type="match status" value="1"/>
</dbReference>
<dbReference type="Proteomes" id="UP001187343">
    <property type="component" value="Unassembled WGS sequence"/>
</dbReference>
<dbReference type="GO" id="GO:0097355">
    <property type="term" value="P:protein localization to heterochromatin"/>
    <property type="evidence" value="ECO:0007669"/>
    <property type="project" value="TreeGrafter"/>
</dbReference>
<dbReference type="CDD" id="cd22896">
    <property type="entry name" value="periphilin-like"/>
    <property type="match status" value="1"/>
</dbReference>
<proteinExistence type="predicted"/>
<evidence type="ECO:0000259" key="2">
    <source>
        <dbReference type="Pfam" id="PF25234"/>
    </source>
</evidence>
<dbReference type="InterPro" id="IPR057603">
    <property type="entry name" value="Periphilin-1_C"/>
</dbReference>
<evidence type="ECO:0000313" key="4">
    <source>
        <dbReference type="Proteomes" id="UP001187343"/>
    </source>
</evidence>
<dbReference type="AlphaFoldDB" id="A0AA88PX50"/>
<name>A0AA88PX50_9TELE</name>